<feature type="non-terminal residue" evidence="2">
    <location>
        <position position="20"/>
    </location>
</feature>
<name>A0A8S2FL48_9BILA</name>
<reference evidence="2" key="1">
    <citation type="submission" date="2021-02" db="EMBL/GenBank/DDBJ databases">
        <authorList>
            <person name="Nowell W R."/>
        </authorList>
    </citation>
    <scope>NUCLEOTIDE SEQUENCE</scope>
</reference>
<comment type="caution">
    <text evidence="2">The sequence shown here is derived from an EMBL/GenBank/DDBJ whole genome shotgun (WGS) entry which is preliminary data.</text>
</comment>
<evidence type="ECO:0000256" key="1">
    <source>
        <dbReference type="SAM" id="MobiDB-lite"/>
    </source>
</evidence>
<gene>
    <name evidence="2" type="ORF">OVA965_LOCUS36895</name>
    <name evidence="3" type="ORF">TMI583_LOCUS37927</name>
</gene>
<proteinExistence type="predicted"/>
<feature type="region of interest" description="Disordered" evidence="1">
    <location>
        <begin position="1"/>
        <end position="20"/>
    </location>
</feature>
<accession>A0A8S2FL48</accession>
<dbReference type="Proteomes" id="UP000682733">
    <property type="component" value="Unassembled WGS sequence"/>
</dbReference>
<dbReference type="EMBL" id="CAJNOK010034011">
    <property type="protein sequence ID" value="CAF1500077.1"/>
    <property type="molecule type" value="Genomic_DNA"/>
</dbReference>
<organism evidence="2 4">
    <name type="scientific">Didymodactylos carnosus</name>
    <dbReference type="NCBI Taxonomy" id="1234261"/>
    <lineage>
        <taxon>Eukaryota</taxon>
        <taxon>Metazoa</taxon>
        <taxon>Spiralia</taxon>
        <taxon>Gnathifera</taxon>
        <taxon>Rotifera</taxon>
        <taxon>Eurotatoria</taxon>
        <taxon>Bdelloidea</taxon>
        <taxon>Philodinida</taxon>
        <taxon>Philodinidae</taxon>
        <taxon>Didymodactylos</taxon>
    </lineage>
</organism>
<sequence length="20" mass="2215">MAGPSTWGKNIDGRPSLLWQ</sequence>
<dbReference type="EMBL" id="CAJOBA010056007">
    <property type="protein sequence ID" value="CAF4288527.1"/>
    <property type="molecule type" value="Genomic_DNA"/>
</dbReference>
<protein>
    <submittedName>
        <fullName evidence="2">Uncharacterized protein</fullName>
    </submittedName>
</protein>
<dbReference type="Proteomes" id="UP000677228">
    <property type="component" value="Unassembled WGS sequence"/>
</dbReference>
<evidence type="ECO:0000313" key="3">
    <source>
        <dbReference type="EMBL" id="CAF4288527.1"/>
    </source>
</evidence>
<dbReference type="AlphaFoldDB" id="A0A8S2FL48"/>
<evidence type="ECO:0000313" key="2">
    <source>
        <dbReference type="EMBL" id="CAF1500077.1"/>
    </source>
</evidence>
<evidence type="ECO:0000313" key="4">
    <source>
        <dbReference type="Proteomes" id="UP000677228"/>
    </source>
</evidence>